<name>A0A8S9XIE9_APOLU</name>
<evidence type="ECO:0000313" key="3">
    <source>
        <dbReference type="Proteomes" id="UP000466442"/>
    </source>
</evidence>
<comment type="caution">
    <text evidence="2">The sequence shown here is derived from an EMBL/GenBank/DDBJ whole genome shotgun (WGS) entry which is preliminary data.</text>
</comment>
<dbReference type="EMBL" id="WIXP02000008">
    <property type="protein sequence ID" value="KAF6207365.1"/>
    <property type="molecule type" value="Genomic_DNA"/>
</dbReference>
<dbReference type="SUPFAM" id="SSF56672">
    <property type="entry name" value="DNA/RNA polymerases"/>
    <property type="match status" value="1"/>
</dbReference>
<protein>
    <recommendedName>
        <fullName evidence="1">Reverse transcriptase domain-containing protein</fullName>
    </recommendedName>
</protein>
<dbReference type="Pfam" id="PF00078">
    <property type="entry name" value="RVT_1"/>
    <property type="match status" value="1"/>
</dbReference>
<dbReference type="InterPro" id="IPR000477">
    <property type="entry name" value="RT_dom"/>
</dbReference>
<gene>
    <name evidence="2" type="ORF">GE061_018606</name>
</gene>
<accession>A0A8S9XIE9</accession>
<organism evidence="2 3">
    <name type="scientific">Apolygus lucorum</name>
    <name type="common">Small green plant bug</name>
    <name type="synonym">Lygocoris lucorum</name>
    <dbReference type="NCBI Taxonomy" id="248454"/>
    <lineage>
        <taxon>Eukaryota</taxon>
        <taxon>Metazoa</taxon>
        <taxon>Ecdysozoa</taxon>
        <taxon>Arthropoda</taxon>
        <taxon>Hexapoda</taxon>
        <taxon>Insecta</taxon>
        <taxon>Pterygota</taxon>
        <taxon>Neoptera</taxon>
        <taxon>Paraneoptera</taxon>
        <taxon>Hemiptera</taxon>
        <taxon>Heteroptera</taxon>
        <taxon>Panheteroptera</taxon>
        <taxon>Cimicomorpha</taxon>
        <taxon>Miridae</taxon>
        <taxon>Mirini</taxon>
        <taxon>Apolygus</taxon>
    </lineage>
</organism>
<dbReference type="Gene3D" id="3.30.70.270">
    <property type="match status" value="1"/>
</dbReference>
<proteinExistence type="predicted"/>
<dbReference type="PROSITE" id="PS50878">
    <property type="entry name" value="RT_POL"/>
    <property type="match status" value="1"/>
</dbReference>
<dbReference type="GO" id="GO:0071897">
    <property type="term" value="P:DNA biosynthetic process"/>
    <property type="evidence" value="ECO:0007669"/>
    <property type="project" value="UniProtKB-ARBA"/>
</dbReference>
<dbReference type="PANTHER" id="PTHR19446">
    <property type="entry name" value="REVERSE TRANSCRIPTASES"/>
    <property type="match status" value="1"/>
</dbReference>
<dbReference type="InterPro" id="IPR043502">
    <property type="entry name" value="DNA/RNA_pol_sf"/>
</dbReference>
<dbReference type="AlphaFoldDB" id="A0A8S9XIE9"/>
<dbReference type="CDD" id="cd01650">
    <property type="entry name" value="RT_nLTR_like"/>
    <property type="match status" value="1"/>
</dbReference>
<reference evidence="2" key="1">
    <citation type="journal article" date="2021" name="Mol. Ecol. Resour.">
        <title>Apolygus lucorum genome provides insights into omnivorousness and mesophyll feeding.</title>
        <authorList>
            <person name="Liu Y."/>
            <person name="Liu H."/>
            <person name="Wang H."/>
            <person name="Huang T."/>
            <person name="Liu B."/>
            <person name="Yang B."/>
            <person name="Yin L."/>
            <person name="Li B."/>
            <person name="Zhang Y."/>
            <person name="Zhang S."/>
            <person name="Jiang F."/>
            <person name="Zhang X."/>
            <person name="Ren Y."/>
            <person name="Wang B."/>
            <person name="Wang S."/>
            <person name="Lu Y."/>
            <person name="Wu K."/>
            <person name="Fan W."/>
            <person name="Wang G."/>
        </authorList>
    </citation>
    <scope>NUCLEOTIDE SEQUENCE</scope>
    <source>
        <strain evidence="2">12Hb</strain>
    </source>
</reference>
<keyword evidence="3" id="KW-1185">Reference proteome</keyword>
<dbReference type="Proteomes" id="UP000466442">
    <property type="component" value="Unassembled WGS sequence"/>
</dbReference>
<dbReference type="InterPro" id="IPR043128">
    <property type="entry name" value="Rev_trsase/Diguanyl_cyclase"/>
</dbReference>
<evidence type="ECO:0000313" key="2">
    <source>
        <dbReference type="EMBL" id="KAF6207365.1"/>
    </source>
</evidence>
<evidence type="ECO:0000259" key="1">
    <source>
        <dbReference type="PROSITE" id="PS50878"/>
    </source>
</evidence>
<sequence length="976" mass="106061">MAHNLAPTVNCSLDDIDLNALKTTSVPIVSGHSPPGLALVYVYLSERFPTRTVIAIKNLRLKPHYKQLVQEAILANSSGASPASPVAGMDQQSAIQYPSPGTSGLLADLKTEVLRLEGQVGRIEGYESTYLQDLARRAAEGLDNLEDMVAAYLGRIFPRVGDATVTQHQGGHPPRVVLRGGRRAAKQARRREYHRVQSLWRKHPARAAAEVLEEPGEDQVQPPLQEFVDFWEPLLSAPSHNPGILCSPVLLDEAHKCRVKNSTSAGPDGVSARRWNKAPNTIKLLILNLLMLAGRPPKALTRTRTVFIPKKGGSGPGGYRPISVSSVVFRHFQKVLASRLQVAGVIGDVQRAFRPADGTAENLTVLQTVISLARIKRRQLHLAALDVAKAFDTVSHLALTDCLRGVGAPSRLIEYVACLYHEGVTVLEAGGEVSGDVRIGRGVRQGDPLSPLLFNLVVDTALGKLPTEVGFDLAPGVRVGALAFADDVILLAETREGLQIALNAFAKQLSRCGLVVNPDKCGSVSLVPSGRQHKVKVVDGGFVIGQAPIPSRSVLEVWRYLGVDFMGVATITASRVDLGRALARITKAPLKPQQRLRLLRTYLLPKLTYGLVFGRLTAGRLQGLDREVRSAVRSWLRFPPGVPSAYIHAPVKSGGLGIVSLSASIPSLRRQRLLALQGSSWEVARVAAGLDFVRQQLAWCDRATPSAPKPSSSAEFAAALHESVDGKELRQCSESLISSQWVDWASEGIGARDYRNFHAVRVATLPTAVRCSRGSRGVTDTLCRACRSGNEHLYHVVQQCPRTHGGRILRHDAVAKQIAGALSSSGWDVERERLYHMPSDQGKKPDIVAVKPDRSCIILDVQVVNGSMDMEQTWRAKIRKYDRDDLRQAVSELKGVAPNNIRVMAATLSWRGVWCGKSATELRELGISVGVLRGVTRRVLLGSYLNWWSFYRGTSLHPSLPPPPSSSSLIPRAGVG</sequence>
<dbReference type="OrthoDB" id="6616972at2759"/>
<feature type="domain" description="Reverse transcriptase" evidence="1">
    <location>
        <begin position="289"/>
        <end position="565"/>
    </location>
</feature>